<reference evidence="7" key="1">
    <citation type="journal article" date="2013" name="Genetics">
        <title>The draft genome and transcriptome of Panagrellus redivivus are shaped by the harsh demands of a free-living lifestyle.</title>
        <authorList>
            <person name="Srinivasan J."/>
            <person name="Dillman A.R."/>
            <person name="Macchietto M.G."/>
            <person name="Heikkinen L."/>
            <person name="Lakso M."/>
            <person name="Fracchia K.M."/>
            <person name="Antoshechkin I."/>
            <person name="Mortazavi A."/>
            <person name="Wong G."/>
            <person name="Sternberg P.W."/>
        </authorList>
    </citation>
    <scope>NUCLEOTIDE SEQUENCE [LARGE SCALE GENOMIC DNA]</scope>
    <source>
        <strain evidence="7">MT8872</strain>
    </source>
</reference>
<dbReference type="InterPro" id="IPR013083">
    <property type="entry name" value="Znf_RING/FYVE/PHD"/>
</dbReference>
<dbReference type="SMART" id="SM00184">
    <property type="entry name" value="RING"/>
    <property type="match status" value="1"/>
</dbReference>
<dbReference type="InterPro" id="IPR001841">
    <property type="entry name" value="Znf_RING"/>
</dbReference>
<evidence type="ECO:0000259" key="6">
    <source>
        <dbReference type="PROSITE" id="PS50089"/>
    </source>
</evidence>
<evidence type="ECO:0000256" key="2">
    <source>
        <dbReference type="ARBA" id="ARBA00022771"/>
    </source>
</evidence>
<keyword evidence="7" id="KW-1185">Reference proteome</keyword>
<dbReference type="GO" id="GO:0008270">
    <property type="term" value="F:zinc ion binding"/>
    <property type="evidence" value="ECO:0007669"/>
    <property type="project" value="UniProtKB-KW"/>
</dbReference>
<dbReference type="SUPFAM" id="SSF57850">
    <property type="entry name" value="RING/U-box"/>
    <property type="match status" value="1"/>
</dbReference>
<organism evidence="7 8">
    <name type="scientific">Panagrellus redivivus</name>
    <name type="common">Microworm</name>
    <dbReference type="NCBI Taxonomy" id="6233"/>
    <lineage>
        <taxon>Eukaryota</taxon>
        <taxon>Metazoa</taxon>
        <taxon>Ecdysozoa</taxon>
        <taxon>Nematoda</taxon>
        <taxon>Chromadorea</taxon>
        <taxon>Rhabditida</taxon>
        <taxon>Tylenchina</taxon>
        <taxon>Panagrolaimomorpha</taxon>
        <taxon>Panagrolaimoidea</taxon>
        <taxon>Panagrolaimidae</taxon>
        <taxon>Panagrellus</taxon>
    </lineage>
</organism>
<sequence length="451" mass="50301">MATDLDISRCCVCYGIYNRTNRAPMSMPCGHTFCRGCIRQMTTEILFSCGICRTISPVGWVSTKKNVVLIQALEKMNLLATDDTNEVLESTPLGKTVDECQLHQVPTKDMLSYGKRSLQVLACHMKSRYDDSDEAVLAVDRAIVKIDGRLMKNGVSGAPASRPNVEFEGARLFEDAEVVVRDEPNRAENFRELTSWGNSFDDDDDMFYFNDYYWNTEAERIANFNRITNNFVARREHDMEIYRIRNQSDFQAAAVRFNYDDASDDDENDVDEIISIDDNAALIVGDLNRIDVIFTDDDDGSSVEASDDGVRDVGMSDDDGDVYSVVSSESNRGHDYVDVIDLTMDDDDASNVDVSDGSGDDDIVGVIDLSDDDDASSVDASVYSENDVEMSYDNDGVSSVDDSESNRGEDYVDVSDLTMDYDDPSSVDVSIDSLYDNSDHVLQITMHLCDF</sequence>
<dbReference type="InterPro" id="IPR027370">
    <property type="entry name" value="Znf-RING_euk"/>
</dbReference>
<evidence type="ECO:0000313" key="8">
    <source>
        <dbReference type="WBParaSite" id="Pan_g555.t1"/>
    </source>
</evidence>
<keyword evidence="3" id="KW-0862">Zinc</keyword>
<accession>A0A7E4W260</accession>
<dbReference type="InterPro" id="IPR017907">
    <property type="entry name" value="Znf_RING_CS"/>
</dbReference>
<dbReference type="InterPro" id="IPR052667">
    <property type="entry name" value="E3_ubiquitin-ligase_RING"/>
</dbReference>
<dbReference type="PANTHER" id="PTHR47156:SF10">
    <property type="entry name" value="E3 UBIQUITIN-PROTEIN LIGASE TRIM-21-RELATED"/>
    <property type="match status" value="1"/>
</dbReference>
<keyword evidence="1" id="KW-0479">Metal-binding</keyword>
<dbReference type="PANTHER" id="PTHR47156">
    <property type="entry name" value="PROTEIN CBG20824"/>
    <property type="match status" value="1"/>
</dbReference>
<reference evidence="8" key="2">
    <citation type="submission" date="2020-10" db="UniProtKB">
        <authorList>
            <consortium name="WormBaseParasite"/>
        </authorList>
    </citation>
    <scope>IDENTIFICATION</scope>
</reference>
<dbReference type="PROSITE" id="PS00518">
    <property type="entry name" value="ZF_RING_1"/>
    <property type="match status" value="1"/>
</dbReference>
<keyword evidence="2 4" id="KW-0863">Zinc-finger</keyword>
<feature type="region of interest" description="Disordered" evidence="5">
    <location>
        <begin position="298"/>
        <end position="320"/>
    </location>
</feature>
<dbReference type="Pfam" id="PF13445">
    <property type="entry name" value="zf-RING_UBOX"/>
    <property type="match status" value="1"/>
</dbReference>
<evidence type="ECO:0000256" key="1">
    <source>
        <dbReference type="ARBA" id="ARBA00022723"/>
    </source>
</evidence>
<evidence type="ECO:0000313" key="7">
    <source>
        <dbReference type="Proteomes" id="UP000492821"/>
    </source>
</evidence>
<dbReference type="Proteomes" id="UP000492821">
    <property type="component" value="Unassembled WGS sequence"/>
</dbReference>
<evidence type="ECO:0000256" key="5">
    <source>
        <dbReference type="SAM" id="MobiDB-lite"/>
    </source>
</evidence>
<proteinExistence type="predicted"/>
<evidence type="ECO:0000256" key="3">
    <source>
        <dbReference type="ARBA" id="ARBA00022833"/>
    </source>
</evidence>
<dbReference type="Gene3D" id="3.30.40.10">
    <property type="entry name" value="Zinc/RING finger domain, C3HC4 (zinc finger)"/>
    <property type="match status" value="1"/>
</dbReference>
<feature type="domain" description="RING-type" evidence="6">
    <location>
        <begin position="10"/>
        <end position="53"/>
    </location>
</feature>
<name>A0A7E4W260_PANRE</name>
<evidence type="ECO:0000256" key="4">
    <source>
        <dbReference type="PROSITE-ProRule" id="PRU00175"/>
    </source>
</evidence>
<feature type="region of interest" description="Disordered" evidence="5">
    <location>
        <begin position="384"/>
        <end position="409"/>
    </location>
</feature>
<dbReference type="CDD" id="cd16449">
    <property type="entry name" value="RING-HC"/>
    <property type="match status" value="1"/>
</dbReference>
<dbReference type="PROSITE" id="PS50089">
    <property type="entry name" value="ZF_RING_2"/>
    <property type="match status" value="1"/>
</dbReference>
<dbReference type="AlphaFoldDB" id="A0A7E4W260"/>
<dbReference type="WBParaSite" id="Pan_g555.t1">
    <property type="protein sequence ID" value="Pan_g555.t1"/>
    <property type="gene ID" value="Pan_g555"/>
</dbReference>
<feature type="compositionally biased region" description="Acidic residues" evidence="5">
    <location>
        <begin position="298"/>
        <end position="307"/>
    </location>
</feature>
<protein>
    <submittedName>
        <fullName evidence="8">RING-type domain-containing protein</fullName>
    </submittedName>
</protein>